<dbReference type="EMBL" id="JAUSTU010000029">
    <property type="protein sequence ID" value="MDQ0157521.1"/>
    <property type="molecule type" value="Genomic_DNA"/>
</dbReference>
<proteinExistence type="predicted"/>
<gene>
    <name evidence="1" type="ORF">J2S07_003856</name>
</gene>
<accession>A0ABT9V992</accession>
<dbReference type="Proteomes" id="UP001231362">
    <property type="component" value="Unassembled WGS sequence"/>
</dbReference>
<comment type="caution">
    <text evidence="1">The sequence shown here is derived from an EMBL/GenBank/DDBJ whole genome shotgun (WGS) entry which is preliminary data.</text>
</comment>
<dbReference type="RefSeq" id="WP_307151977.1">
    <property type="nucleotide sequence ID" value="NZ_JAUSTU010000029.1"/>
</dbReference>
<protein>
    <submittedName>
        <fullName evidence="1">Uncharacterized protein</fullName>
    </submittedName>
</protein>
<reference evidence="1 2" key="1">
    <citation type="submission" date="2023-07" db="EMBL/GenBank/DDBJ databases">
        <title>Genomic Encyclopedia of Type Strains, Phase IV (KMG-IV): sequencing the most valuable type-strain genomes for metagenomic binning, comparative biology and taxonomic classification.</title>
        <authorList>
            <person name="Goeker M."/>
        </authorList>
    </citation>
    <scope>NUCLEOTIDE SEQUENCE [LARGE SCALE GENOMIC DNA]</scope>
    <source>
        <strain evidence="1 2">DSM 23948</strain>
    </source>
</reference>
<sequence length="259" mass="29776">MTMKQYHLPQELNISIVDGIIEGYKDYLSVRREKARELKVHGAYAWVKGNHIDHHIAVECEKHGVTGRLSKAGLTWQYLQFQLKEDKVLFLVKNVRYFDPNAVDKGKDVKGRTRSTKASYMANLTDINSSIEFPEVAIPIPQGQSTQLQLELLEDVQVVQINSNDTLEISKHYDRFYIVTYEIDSEFLISEIKVWMPNPVNNKAYLVENLTKYINTKPSHIIEMEDDTRAILQSSAEIEVGYDATAYEIAFDDAKEKKS</sequence>
<evidence type="ECO:0000313" key="2">
    <source>
        <dbReference type="Proteomes" id="UP001231362"/>
    </source>
</evidence>
<organism evidence="1 2">
    <name type="scientific">Anoxybacillus andreesenii</name>
    <dbReference type="NCBI Taxonomy" id="1325932"/>
    <lineage>
        <taxon>Bacteria</taxon>
        <taxon>Bacillati</taxon>
        <taxon>Bacillota</taxon>
        <taxon>Bacilli</taxon>
        <taxon>Bacillales</taxon>
        <taxon>Anoxybacillaceae</taxon>
        <taxon>Anoxybacillus</taxon>
    </lineage>
</organism>
<evidence type="ECO:0000313" key="1">
    <source>
        <dbReference type="EMBL" id="MDQ0157521.1"/>
    </source>
</evidence>
<name>A0ABT9V992_9BACL</name>
<keyword evidence="2" id="KW-1185">Reference proteome</keyword>